<dbReference type="UniPathway" id="UPA00222"/>
<sequence>MISVYLPLSVASAYAELKDRYGPSMFVYTIASICVVWCIIIFLVQAIGITQLYRNYSSNPKQAVSPTLDSNDIPHVTIIRPVKGLEPQIYECLASTFRQVFPKEKLTIYFCVATKDDPAYPVLLRLLKDFTLFDAKVFVEEEDPNLSGYGGETNLGPNPKIRNMSRSYREAKGDIIWIIDCNVWVGPGVAGRMVDKLCGFRPDGTRARPYKFVHQLPLVVDGVGASVEEKYRGLPNANGNNNSPISDTSITEHDLSHEGHESLELDGMLRNGGGRLEEMFMASSHAKFYTAINTVSIAPCIVGKSNMFRRSHLDALTSDSSPYSPGIDYFSDNICEDHLIGDLLWRKKVPAERAGEKFYKHGLVFGDLAIQPMSHMSVREYIARRVRWLRVRKFTVILATLVEPGVEPLLCSAYGAFALTTLPWFHEKLGIPRTWTAFALTWAIIVSVWMTCDWFVYSKLHSGASIELNTETPSFARPPLRKTRRPLREWIAAWLGREILTLPIWMWAFYGGTSVTWRGKRFSVHMDMKVVEIKSQEESRSPKLKGRSDSKSRLD</sequence>
<feature type="non-terminal residue" evidence="17">
    <location>
        <position position="1"/>
    </location>
</feature>
<evidence type="ECO:0000256" key="11">
    <source>
        <dbReference type="ARBA" id="ARBA00023136"/>
    </source>
</evidence>
<keyword evidence="9 16" id="KW-0812">Transmembrane</keyword>
<feature type="region of interest" description="Disordered" evidence="15">
    <location>
        <begin position="536"/>
        <end position="555"/>
    </location>
</feature>
<evidence type="ECO:0000256" key="10">
    <source>
        <dbReference type="ARBA" id="ARBA00022989"/>
    </source>
</evidence>
<evidence type="ECO:0000256" key="3">
    <source>
        <dbReference type="ARBA" id="ARBA00004991"/>
    </source>
</evidence>
<dbReference type="SUPFAM" id="SSF53448">
    <property type="entry name" value="Nucleotide-diphospho-sugar transferases"/>
    <property type="match status" value="1"/>
</dbReference>
<evidence type="ECO:0000256" key="16">
    <source>
        <dbReference type="SAM" id="Phobius"/>
    </source>
</evidence>
<evidence type="ECO:0000256" key="2">
    <source>
        <dbReference type="ARBA" id="ARBA00004760"/>
    </source>
</evidence>
<keyword evidence="10 16" id="KW-1133">Transmembrane helix</keyword>
<evidence type="ECO:0000256" key="6">
    <source>
        <dbReference type="ARBA" id="ARBA00019988"/>
    </source>
</evidence>
<dbReference type="OMA" id="IVWIIDC"/>
<protein>
    <recommendedName>
        <fullName evidence="6">Ceramide glucosyltransferase</fullName>
        <ecNumber evidence="5">2.4.1.80</ecNumber>
    </recommendedName>
    <alternativeName>
        <fullName evidence="13">Glucosylceramide synthase</fullName>
    </alternativeName>
    <alternativeName>
        <fullName evidence="14">UDP-glucose ceramide glucosyltransferase</fullName>
    </alternativeName>
    <alternativeName>
        <fullName evidence="12">UDP-glucose:N-acylsphingosine D-glucosyltransferase</fullName>
    </alternativeName>
</protein>
<dbReference type="InterPro" id="IPR029044">
    <property type="entry name" value="Nucleotide-diphossugar_trans"/>
</dbReference>
<dbReference type="PANTHER" id="PTHR12726">
    <property type="entry name" value="CERAMIDE GLUCOSYLTRANSFERASE"/>
    <property type="match status" value="1"/>
</dbReference>
<dbReference type="STRING" id="5539.A0A3E2HC34"/>
<feature type="transmembrane region" description="Helical" evidence="16">
    <location>
        <begin position="25"/>
        <end position="44"/>
    </location>
</feature>
<evidence type="ECO:0000256" key="14">
    <source>
        <dbReference type="ARBA" id="ARBA00032575"/>
    </source>
</evidence>
<evidence type="ECO:0000256" key="4">
    <source>
        <dbReference type="ARBA" id="ARBA00006739"/>
    </source>
</evidence>
<evidence type="ECO:0000256" key="15">
    <source>
        <dbReference type="SAM" id="MobiDB-lite"/>
    </source>
</evidence>
<dbReference type="PANTHER" id="PTHR12726:SF0">
    <property type="entry name" value="CERAMIDE GLUCOSYLTRANSFERASE"/>
    <property type="match status" value="1"/>
</dbReference>
<evidence type="ECO:0000313" key="17">
    <source>
        <dbReference type="EMBL" id="RFU30722.1"/>
    </source>
</evidence>
<dbReference type="GO" id="GO:0006679">
    <property type="term" value="P:glucosylceramide biosynthetic process"/>
    <property type="evidence" value="ECO:0007669"/>
    <property type="project" value="TreeGrafter"/>
</dbReference>
<name>A0A3E2HC34_SCYLI</name>
<evidence type="ECO:0000313" key="18">
    <source>
        <dbReference type="Proteomes" id="UP000258309"/>
    </source>
</evidence>
<feature type="non-terminal residue" evidence="17">
    <location>
        <position position="555"/>
    </location>
</feature>
<dbReference type="AlphaFoldDB" id="A0A3E2HC34"/>
<comment type="pathway">
    <text evidence="2">Lipid metabolism; sphingolipid metabolism.</text>
</comment>
<comment type="similarity">
    <text evidence="4">Belongs to the glycosyltransferase 2 family.</text>
</comment>
<accession>A0A3E2HC34</accession>
<evidence type="ECO:0000256" key="1">
    <source>
        <dbReference type="ARBA" id="ARBA00004141"/>
    </source>
</evidence>
<keyword evidence="8" id="KW-0808">Transferase</keyword>
<dbReference type="EMBL" id="NCSJ02000093">
    <property type="protein sequence ID" value="RFU30722.1"/>
    <property type="molecule type" value="Genomic_DNA"/>
</dbReference>
<organism evidence="17 18">
    <name type="scientific">Scytalidium lignicola</name>
    <name type="common">Hyphomycete</name>
    <dbReference type="NCBI Taxonomy" id="5539"/>
    <lineage>
        <taxon>Eukaryota</taxon>
        <taxon>Fungi</taxon>
        <taxon>Dikarya</taxon>
        <taxon>Ascomycota</taxon>
        <taxon>Pezizomycotina</taxon>
        <taxon>Leotiomycetes</taxon>
        <taxon>Leotiomycetes incertae sedis</taxon>
        <taxon>Scytalidium</taxon>
    </lineage>
</organism>
<evidence type="ECO:0000256" key="9">
    <source>
        <dbReference type="ARBA" id="ARBA00022692"/>
    </source>
</evidence>
<dbReference type="GO" id="GO:0016020">
    <property type="term" value="C:membrane"/>
    <property type="evidence" value="ECO:0007669"/>
    <property type="project" value="UniProtKB-SubCell"/>
</dbReference>
<evidence type="ECO:0000256" key="13">
    <source>
        <dbReference type="ARBA" id="ARBA00031543"/>
    </source>
</evidence>
<evidence type="ECO:0000256" key="5">
    <source>
        <dbReference type="ARBA" id="ARBA00012699"/>
    </source>
</evidence>
<dbReference type="GO" id="GO:0008120">
    <property type="term" value="F:ceramide glucosyltransferase activity"/>
    <property type="evidence" value="ECO:0007669"/>
    <property type="project" value="UniProtKB-EC"/>
</dbReference>
<dbReference type="InterPro" id="IPR025993">
    <property type="entry name" value="Ceramide_glucosylTrfase"/>
</dbReference>
<evidence type="ECO:0000256" key="7">
    <source>
        <dbReference type="ARBA" id="ARBA00022676"/>
    </source>
</evidence>
<keyword evidence="11 16" id="KW-0472">Membrane</keyword>
<dbReference type="Proteomes" id="UP000258309">
    <property type="component" value="Unassembled WGS sequence"/>
</dbReference>
<comment type="caution">
    <text evidence="17">The sequence shown here is derived from an EMBL/GenBank/DDBJ whole genome shotgun (WGS) entry which is preliminary data.</text>
</comment>
<keyword evidence="7" id="KW-0328">Glycosyltransferase</keyword>
<evidence type="ECO:0000256" key="12">
    <source>
        <dbReference type="ARBA" id="ARBA00031017"/>
    </source>
</evidence>
<gene>
    <name evidence="17" type="ORF">B7463_g5634</name>
</gene>
<dbReference type="OrthoDB" id="1483400at2759"/>
<evidence type="ECO:0000256" key="8">
    <source>
        <dbReference type="ARBA" id="ARBA00022679"/>
    </source>
</evidence>
<proteinExistence type="inferred from homology"/>
<comment type="subcellular location">
    <subcellularLocation>
        <location evidence="1">Membrane</location>
        <topology evidence="1">Multi-pass membrane protein</topology>
    </subcellularLocation>
</comment>
<comment type="pathway">
    <text evidence="3">Sphingolipid metabolism.</text>
</comment>
<dbReference type="Pfam" id="PF13506">
    <property type="entry name" value="Glyco_transf_21"/>
    <property type="match status" value="1"/>
</dbReference>
<dbReference type="EC" id="2.4.1.80" evidence="5"/>
<feature type="transmembrane region" description="Helical" evidence="16">
    <location>
        <begin position="490"/>
        <end position="510"/>
    </location>
</feature>
<feature type="transmembrane region" description="Helical" evidence="16">
    <location>
        <begin position="437"/>
        <end position="457"/>
    </location>
</feature>
<reference evidence="17 18" key="1">
    <citation type="submission" date="2018-05" db="EMBL/GenBank/DDBJ databases">
        <title>Draft genome sequence of Scytalidium lignicola DSM 105466, a ubiquitous saprotrophic fungus.</title>
        <authorList>
            <person name="Buettner E."/>
            <person name="Gebauer A.M."/>
            <person name="Hofrichter M."/>
            <person name="Liers C."/>
            <person name="Kellner H."/>
        </authorList>
    </citation>
    <scope>NUCLEOTIDE SEQUENCE [LARGE SCALE GENOMIC DNA]</scope>
    <source>
        <strain evidence="17 18">DSM 105466</strain>
    </source>
</reference>
<keyword evidence="18" id="KW-1185">Reference proteome</keyword>
<feature type="transmembrane region" description="Helical" evidence="16">
    <location>
        <begin position="394"/>
        <end position="417"/>
    </location>
</feature>